<protein>
    <submittedName>
        <fullName evidence="1">Uncharacterized protein</fullName>
    </submittedName>
</protein>
<dbReference type="AlphaFoldDB" id="C4J4V3"/>
<reference evidence="1" key="2">
    <citation type="submission" date="2012-06" db="EMBL/GenBank/DDBJ databases">
        <authorList>
            <person name="Yu Y."/>
            <person name="Currie J."/>
            <person name="Lomeli R."/>
            <person name="Angelova A."/>
            <person name="Collura K."/>
            <person name="Wissotski M."/>
            <person name="Campos D."/>
            <person name="Kudrna D."/>
            <person name="Golser W."/>
            <person name="Ashely E."/>
            <person name="Descour A."/>
            <person name="Fernandes J."/>
            <person name="Soderlund C."/>
            <person name="Walbot V."/>
        </authorList>
    </citation>
    <scope>NUCLEOTIDE SEQUENCE</scope>
    <source>
        <strain evidence="1">B73</strain>
    </source>
</reference>
<accession>C4J4V3</accession>
<reference evidence="1" key="1">
    <citation type="journal article" date="2009" name="PLoS Genet.">
        <title>Sequencing, mapping, and analysis of 27,455 maize full-length cDNAs.</title>
        <authorList>
            <person name="Soderlund C."/>
            <person name="Descour A."/>
            <person name="Kudrna D."/>
            <person name="Bomhoff M."/>
            <person name="Boyd L."/>
            <person name="Currie J."/>
            <person name="Angelova A."/>
            <person name="Collura K."/>
            <person name="Wissotski M."/>
            <person name="Ashley E."/>
            <person name="Morrow D."/>
            <person name="Fernandes J."/>
            <person name="Walbot V."/>
            <person name="Yu Y."/>
        </authorList>
    </citation>
    <scope>NUCLEOTIDE SEQUENCE</scope>
    <source>
        <strain evidence="1">B73</strain>
    </source>
</reference>
<proteinExistence type="evidence at transcript level"/>
<name>C4J4V3_MAIZE</name>
<dbReference type="EMBL" id="BT085850">
    <property type="protein sequence ID" value="ACR36203.1"/>
    <property type="molecule type" value="mRNA"/>
</dbReference>
<sequence>MVWLPRSATRSTMSRPWSLNFVMMVGRVLLGAGMSLLEPCTLAPRESLRPSGTIHPGPPVMTVESRAASARMSAQETVAGQAASSAALISSMTSKPLAESRLGLDRFSLTMDPLLSSSSEASQPLTKQSWKWRRRREAAMRGSWWCAFPTMDATMCCA</sequence>
<organism evidence="1">
    <name type="scientific">Zea mays</name>
    <name type="common">Maize</name>
    <dbReference type="NCBI Taxonomy" id="4577"/>
    <lineage>
        <taxon>Eukaryota</taxon>
        <taxon>Viridiplantae</taxon>
        <taxon>Streptophyta</taxon>
        <taxon>Embryophyta</taxon>
        <taxon>Tracheophyta</taxon>
        <taxon>Spermatophyta</taxon>
        <taxon>Magnoliopsida</taxon>
        <taxon>Liliopsida</taxon>
        <taxon>Poales</taxon>
        <taxon>Poaceae</taxon>
        <taxon>PACMAD clade</taxon>
        <taxon>Panicoideae</taxon>
        <taxon>Andropogonodae</taxon>
        <taxon>Andropogoneae</taxon>
        <taxon>Tripsacinae</taxon>
        <taxon>Zea</taxon>
    </lineage>
</organism>
<dbReference type="EMBL" id="BT086163">
    <property type="protein sequence ID" value="ACR36516.1"/>
    <property type="molecule type" value="mRNA"/>
</dbReference>
<evidence type="ECO:0000313" key="1">
    <source>
        <dbReference type="EMBL" id="ACR36203.1"/>
    </source>
</evidence>